<feature type="transmembrane region" description="Helical" evidence="1">
    <location>
        <begin position="7"/>
        <end position="25"/>
    </location>
</feature>
<dbReference type="AlphaFoldDB" id="A0A1T0C6L3"/>
<evidence type="ECO:0000313" key="2">
    <source>
        <dbReference type="EMBL" id="OOS18018.1"/>
    </source>
</evidence>
<reference evidence="2 3" key="1">
    <citation type="submission" date="2017-02" db="EMBL/GenBank/DDBJ databases">
        <title>Draft genome sequence of Streptococcus mitis CCUG 63687.</title>
        <authorList>
            <person name="Salva-Serra F."/>
            <person name="Engstrom-Jakobsson H."/>
            <person name="Thorell K."/>
            <person name="Jaen-Luchoro D."/>
            <person name="Gonzales-Siles L."/>
            <person name="Karlsson R."/>
            <person name="Yazdan S."/>
            <person name="Boulund F."/>
            <person name="Johnning A."/>
            <person name="Engstrand L."/>
            <person name="Kristiansson E."/>
            <person name="Moore E."/>
        </authorList>
    </citation>
    <scope>NUCLEOTIDE SEQUENCE [LARGE SCALE GENOMIC DNA]</scope>
    <source>
        <strain evidence="2 3">CCUG 63687</strain>
    </source>
</reference>
<dbReference type="Proteomes" id="UP000190652">
    <property type="component" value="Unassembled WGS sequence"/>
</dbReference>
<gene>
    <name evidence="2" type="ORF">B0686_06735</name>
</gene>
<evidence type="ECO:0000313" key="3">
    <source>
        <dbReference type="Proteomes" id="UP000190652"/>
    </source>
</evidence>
<keyword evidence="1" id="KW-1133">Transmembrane helix</keyword>
<dbReference type="EMBL" id="MUYO01000002">
    <property type="protein sequence ID" value="OOS18018.1"/>
    <property type="molecule type" value="Genomic_DNA"/>
</dbReference>
<keyword evidence="1" id="KW-0812">Transmembrane</keyword>
<organism evidence="2 3">
    <name type="scientific">Streptococcus mitis</name>
    <dbReference type="NCBI Taxonomy" id="28037"/>
    <lineage>
        <taxon>Bacteria</taxon>
        <taxon>Bacillati</taxon>
        <taxon>Bacillota</taxon>
        <taxon>Bacilli</taxon>
        <taxon>Lactobacillales</taxon>
        <taxon>Streptococcaceae</taxon>
        <taxon>Streptococcus</taxon>
        <taxon>Streptococcus mitis group</taxon>
    </lineage>
</organism>
<evidence type="ECO:0000256" key="1">
    <source>
        <dbReference type="SAM" id="Phobius"/>
    </source>
</evidence>
<name>A0A1T0C6L3_STRMT</name>
<keyword evidence="1" id="KW-0472">Membrane</keyword>
<sequence>MLDKKHIFRRMNFIIFISYSFLSILNDLNITTIPLPFDLSVCIVLFLCFNSIFEQSNDHHKNNKL</sequence>
<protein>
    <submittedName>
        <fullName evidence="2">Uncharacterized protein</fullName>
    </submittedName>
</protein>
<accession>A0A1T0C6L3</accession>
<proteinExistence type="predicted"/>
<comment type="caution">
    <text evidence="2">The sequence shown here is derived from an EMBL/GenBank/DDBJ whole genome shotgun (WGS) entry which is preliminary data.</text>
</comment>